<protein>
    <recommendedName>
        <fullName evidence="2">VTT domain-containing protein</fullName>
    </recommendedName>
</protein>
<sequence length="156" mass="17088">MESLKETLEAFVEGYGYIGIFLIAFTESIIQPVPPDPFIAGATAFGLNPLISALVATLGSVLGGLVAYFLGRVFGEPVAKKLLGEEKFLKAEAFYHRYGVWAVIIAGLTPIPFKVFCWLSGILELEVGRFTLASFIGRFPRFFLFALFGHSIQGFL</sequence>
<dbReference type="PIR" id="B70477">
    <property type="entry name" value="B70477"/>
</dbReference>
<dbReference type="KEGG" id="aae:aq_2066"/>
<gene>
    <name evidence="3" type="ordered locus">aq_2066</name>
</gene>
<dbReference type="FunCoup" id="O67846">
    <property type="interactions" value="145"/>
</dbReference>
<feature type="domain" description="VTT" evidence="2">
    <location>
        <begin position="38"/>
        <end position="150"/>
    </location>
</feature>
<organism evidence="3 4">
    <name type="scientific">Aquifex aeolicus (strain VF5)</name>
    <dbReference type="NCBI Taxonomy" id="224324"/>
    <lineage>
        <taxon>Bacteria</taxon>
        <taxon>Pseudomonadati</taxon>
        <taxon>Aquificota</taxon>
        <taxon>Aquificia</taxon>
        <taxon>Aquificales</taxon>
        <taxon>Aquificaceae</taxon>
        <taxon>Aquifex</taxon>
    </lineage>
</organism>
<reference evidence="3 4" key="1">
    <citation type="journal article" date="1998" name="Nature">
        <title>The complete genome of the hyperthermophilic bacterium Aquifex aeolicus.</title>
        <authorList>
            <person name="Deckert G."/>
            <person name="Warren P.V."/>
            <person name="Gaasterland T."/>
            <person name="Young W.G."/>
            <person name="Lenox A.L."/>
            <person name="Graham D.E."/>
            <person name="Overbeek R."/>
            <person name="Snead M.A."/>
            <person name="Keller M."/>
            <person name="Aujay M."/>
            <person name="Huber R."/>
            <person name="Feldman R.A."/>
            <person name="Short J.M."/>
            <person name="Olson G.J."/>
            <person name="Swanson R.V."/>
        </authorList>
    </citation>
    <scope>NUCLEOTIDE SEQUENCE [LARGE SCALE GENOMIC DNA]</scope>
    <source>
        <strain evidence="3 4">VF5</strain>
    </source>
</reference>
<feature type="transmembrane region" description="Helical" evidence="1">
    <location>
        <begin position="98"/>
        <end position="121"/>
    </location>
</feature>
<keyword evidence="1" id="KW-1133">Transmembrane helix</keyword>
<dbReference type="AlphaFoldDB" id="O67846"/>
<dbReference type="InParanoid" id="O67846"/>
<keyword evidence="1" id="KW-0812">Transmembrane</keyword>
<feature type="transmembrane region" description="Helical" evidence="1">
    <location>
        <begin position="12"/>
        <end position="30"/>
    </location>
</feature>
<dbReference type="PANTHER" id="PTHR42709">
    <property type="entry name" value="ALKALINE PHOSPHATASE LIKE PROTEIN"/>
    <property type="match status" value="1"/>
</dbReference>
<name>O67846_AQUAE</name>
<dbReference type="Pfam" id="PF09335">
    <property type="entry name" value="VTT_dom"/>
    <property type="match status" value="1"/>
</dbReference>
<dbReference type="InterPro" id="IPR032816">
    <property type="entry name" value="VTT_dom"/>
</dbReference>
<keyword evidence="4" id="KW-1185">Reference proteome</keyword>
<dbReference type="HOGENOM" id="CLU_098634_2_0_0"/>
<accession>O67846</accession>
<dbReference type="Proteomes" id="UP000000798">
    <property type="component" value="Chromosome"/>
</dbReference>
<evidence type="ECO:0000259" key="2">
    <source>
        <dbReference type="Pfam" id="PF09335"/>
    </source>
</evidence>
<evidence type="ECO:0000256" key="1">
    <source>
        <dbReference type="SAM" id="Phobius"/>
    </source>
</evidence>
<dbReference type="EnsemblBacteria" id="AAC07821">
    <property type="protein sequence ID" value="AAC07821"/>
    <property type="gene ID" value="aq_2066"/>
</dbReference>
<dbReference type="OrthoDB" id="9810270at2"/>
<dbReference type="GO" id="GO:0005886">
    <property type="term" value="C:plasma membrane"/>
    <property type="evidence" value="ECO:0000318"/>
    <property type="project" value="GO_Central"/>
</dbReference>
<dbReference type="InterPro" id="IPR051311">
    <property type="entry name" value="DedA_domain"/>
</dbReference>
<keyword evidence="1" id="KW-0472">Membrane</keyword>
<feature type="transmembrane region" description="Helical" evidence="1">
    <location>
        <begin position="50"/>
        <end position="71"/>
    </location>
</feature>
<dbReference type="PATRIC" id="fig|224324.8.peg.1592"/>
<dbReference type="PANTHER" id="PTHR42709:SF11">
    <property type="entry name" value="DEDA FAMILY PROTEIN"/>
    <property type="match status" value="1"/>
</dbReference>
<dbReference type="EMBL" id="AE000657">
    <property type="protein sequence ID" value="AAC07821.1"/>
    <property type="molecule type" value="Genomic_DNA"/>
</dbReference>
<dbReference type="eggNOG" id="COG1238">
    <property type="taxonomic scope" value="Bacteria"/>
</dbReference>
<dbReference type="STRING" id="224324.aq_2066"/>
<evidence type="ECO:0000313" key="4">
    <source>
        <dbReference type="Proteomes" id="UP000000798"/>
    </source>
</evidence>
<dbReference type="RefSeq" id="WP_010881351.1">
    <property type="nucleotide sequence ID" value="NC_000918.1"/>
</dbReference>
<evidence type="ECO:0000313" key="3">
    <source>
        <dbReference type="EMBL" id="AAC07821.1"/>
    </source>
</evidence>
<proteinExistence type="predicted"/>